<accession>A0A8C4JTA8</accession>
<protein>
    <submittedName>
        <fullName evidence="2">Sperm tail PG-rich repeat containing 1</fullName>
    </submittedName>
</protein>
<sequence length="311" mass="34712">MFPVSPYSEFSFHWLFLLGFKVSSGPYKYHSNVVFNSEKKGFNSQSKRFQYNRNETPGPGVYNVTHQSAESNSTSLSQKGTGYFPSLVARIACSKIANYPAANAYRIPSCFQSKQDFSMGNSSMFQQPIARKIEKVPTPAPGQYHVRKVCHCCGLVRYLHPFPVCFVDRYKINDSSIKVSPKSVTSCFKSRASHLTKMGRFITEPATYQPHKPTKEAKKTPFRQKFCLTLSAPAIPPSKDPPLPGPGQYDLVDCKGSPKRDCSSAAFVSNTGRWTGRGSQEGFPGPGAYSPRTLEKDSFIYSYDSKWVPVL</sequence>
<dbReference type="Proteomes" id="UP000694423">
    <property type="component" value="Unplaced"/>
</dbReference>
<dbReference type="PANTHER" id="PTHR21580">
    <property type="entry name" value="SHIPPO-1-RELATED"/>
    <property type="match status" value="1"/>
</dbReference>
<organism evidence="2 3">
    <name type="scientific">Dromaius novaehollandiae</name>
    <name type="common">Emu</name>
    <dbReference type="NCBI Taxonomy" id="8790"/>
    <lineage>
        <taxon>Eukaryota</taxon>
        <taxon>Metazoa</taxon>
        <taxon>Chordata</taxon>
        <taxon>Craniata</taxon>
        <taxon>Vertebrata</taxon>
        <taxon>Euteleostomi</taxon>
        <taxon>Archelosauria</taxon>
        <taxon>Archosauria</taxon>
        <taxon>Dinosauria</taxon>
        <taxon>Saurischia</taxon>
        <taxon>Theropoda</taxon>
        <taxon>Coelurosauria</taxon>
        <taxon>Aves</taxon>
        <taxon>Palaeognathae</taxon>
        <taxon>Casuariiformes</taxon>
        <taxon>Dromaiidae</taxon>
        <taxon>Dromaius</taxon>
    </lineage>
</organism>
<evidence type="ECO:0000256" key="1">
    <source>
        <dbReference type="SAM" id="MobiDB-lite"/>
    </source>
</evidence>
<dbReference type="AlphaFoldDB" id="A0A8C4JTA8"/>
<name>A0A8C4JTA8_DRONO</name>
<feature type="compositionally biased region" description="Polar residues" evidence="1">
    <location>
        <begin position="64"/>
        <end position="77"/>
    </location>
</feature>
<feature type="region of interest" description="Disordered" evidence="1">
    <location>
        <begin position="53"/>
        <end position="77"/>
    </location>
</feature>
<reference evidence="2" key="2">
    <citation type="submission" date="2025-09" db="UniProtKB">
        <authorList>
            <consortium name="Ensembl"/>
        </authorList>
    </citation>
    <scope>IDENTIFICATION</scope>
</reference>
<dbReference type="Ensembl" id="ENSDNVT00000014547.1">
    <property type="protein sequence ID" value="ENSDNVP00000012066.1"/>
    <property type="gene ID" value="ENSDNVG00000008505.1"/>
</dbReference>
<proteinExistence type="predicted"/>
<evidence type="ECO:0000313" key="2">
    <source>
        <dbReference type="Ensembl" id="ENSDNVP00000012066.1"/>
    </source>
</evidence>
<evidence type="ECO:0000313" key="3">
    <source>
        <dbReference type="Proteomes" id="UP000694423"/>
    </source>
</evidence>
<keyword evidence="3" id="KW-1185">Reference proteome</keyword>
<dbReference type="InterPro" id="IPR051291">
    <property type="entry name" value="CIMAP"/>
</dbReference>
<reference evidence="2" key="1">
    <citation type="submission" date="2025-08" db="UniProtKB">
        <authorList>
            <consortium name="Ensembl"/>
        </authorList>
    </citation>
    <scope>IDENTIFICATION</scope>
</reference>
<dbReference type="InterPro" id="IPR010736">
    <property type="entry name" value="SHIPPO-rpt"/>
</dbReference>
<dbReference type="PANTHER" id="PTHR21580:SF28">
    <property type="entry name" value="BOREALIN N-TERMINAL DOMAIN-CONTAINING PROTEIN-RELATED"/>
    <property type="match status" value="1"/>
</dbReference>
<dbReference type="Pfam" id="PF07004">
    <property type="entry name" value="SHIPPO-rpt"/>
    <property type="match status" value="3"/>
</dbReference>